<organism evidence="2 3">
    <name type="scientific">Paenimyroides baculatum</name>
    <dbReference type="NCBI Taxonomy" id="2608000"/>
    <lineage>
        <taxon>Bacteria</taxon>
        <taxon>Pseudomonadati</taxon>
        <taxon>Bacteroidota</taxon>
        <taxon>Flavobacteriia</taxon>
        <taxon>Flavobacteriales</taxon>
        <taxon>Flavobacteriaceae</taxon>
        <taxon>Paenimyroides</taxon>
    </lineage>
</organism>
<dbReference type="EMBL" id="VWSG01000023">
    <property type="protein sequence ID" value="KAA5531605.1"/>
    <property type="molecule type" value="Genomic_DNA"/>
</dbReference>
<dbReference type="NCBIfam" id="TIGR03696">
    <property type="entry name" value="Rhs_assc_core"/>
    <property type="match status" value="1"/>
</dbReference>
<dbReference type="PANTHER" id="PTHR32305">
    <property type="match status" value="1"/>
</dbReference>
<feature type="compositionally biased region" description="Polar residues" evidence="1">
    <location>
        <begin position="308"/>
        <end position="325"/>
    </location>
</feature>
<dbReference type="InterPro" id="IPR022385">
    <property type="entry name" value="Rhs_assc_core"/>
</dbReference>
<sequence length="340" mass="37892">MENPKDGVIQVSEIIEKSDYYPFGLKHKGNDLADYSATNKYKYSYRGKEFNDELGLDLYDFGARNYDAAIGRWVNVDPASEMSRRFSPYAYSLNNPIYFRDPDGMIATSFESDDIYIDANTGEVLGHDGAETNEVRVIYRYAWEDAVEKYGVPNSSLAITQLQANSSIFTVNNEKINSDVKEANEQTISDQSKGVLKERSVIIGFNIDHSGDIPKGELTSQIGPIGKYNEVEIPIAEMTNKEGIVTSRKFEDTSLVPAATAHTHHLVTGKIKNEATTSTIDRSTSMTQKINNYVIDSFTGKSKEGNSIHKTTPTGQSFDNVGKTESFNIGDDIMDDFKKQ</sequence>
<proteinExistence type="predicted"/>
<evidence type="ECO:0000313" key="2">
    <source>
        <dbReference type="EMBL" id="KAA5531605.1"/>
    </source>
</evidence>
<reference evidence="2 3" key="1">
    <citation type="submission" date="2019-09" db="EMBL/GenBank/DDBJ databases">
        <title>Genome sequence and assembly of Flavobacterium sp.</title>
        <authorList>
            <person name="Chhetri G."/>
        </authorList>
    </citation>
    <scope>NUCLEOTIDE SEQUENCE [LARGE SCALE GENOMIC DNA]</scope>
    <source>
        <strain evidence="2 3">SNL9</strain>
    </source>
</reference>
<dbReference type="AlphaFoldDB" id="A0A5M6CDS4"/>
<dbReference type="InterPro" id="IPR050708">
    <property type="entry name" value="T6SS_VgrG/RHS"/>
</dbReference>
<dbReference type="Proteomes" id="UP000325141">
    <property type="component" value="Unassembled WGS sequence"/>
</dbReference>
<dbReference type="Gene3D" id="2.180.10.10">
    <property type="entry name" value="RHS repeat-associated core"/>
    <property type="match status" value="1"/>
</dbReference>
<dbReference type="RefSeq" id="WP_150015094.1">
    <property type="nucleotide sequence ID" value="NZ_VWSG01000023.1"/>
</dbReference>
<accession>A0A5M6CDS4</accession>
<evidence type="ECO:0000313" key="3">
    <source>
        <dbReference type="Proteomes" id="UP000325141"/>
    </source>
</evidence>
<keyword evidence="3" id="KW-1185">Reference proteome</keyword>
<protein>
    <submittedName>
        <fullName evidence="2">RHS repeat-associated core domain-containing protein</fullName>
    </submittedName>
</protein>
<comment type="caution">
    <text evidence="2">The sequence shown here is derived from an EMBL/GenBank/DDBJ whole genome shotgun (WGS) entry which is preliminary data.</text>
</comment>
<feature type="region of interest" description="Disordered" evidence="1">
    <location>
        <begin position="302"/>
        <end position="325"/>
    </location>
</feature>
<gene>
    <name evidence="2" type="ORF">F0460_15960</name>
</gene>
<evidence type="ECO:0000256" key="1">
    <source>
        <dbReference type="SAM" id="MobiDB-lite"/>
    </source>
</evidence>
<name>A0A5M6CDS4_9FLAO</name>
<dbReference type="PANTHER" id="PTHR32305:SF15">
    <property type="entry name" value="PROTEIN RHSA-RELATED"/>
    <property type="match status" value="1"/>
</dbReference>